<dbReference type="Proteomes" id="UP001432027">
    <property type="component" value="Unassembled WGS sequence"/>
</dbReference>
<gene>
    <name evidence="2" type="ORF">PENTCL1PPCAC_29662</name>
</gene>
<dbReference type="EMBL" id="BTSX01000006">
    <property type="protein sequence ID" value="GMT07488.1"/>
    <property type="molecule type" value="Genomic_DNA"/>
</dbReference>
<feature type="region of interest" description="Disordered" evidence="1">
    <location>
        <begin position="105"/>
        <end position="125"/>
    </location>
</feature>
<evidence type="ECO:0000313" key="3">
    <source>
        <dbReference type="Proteomes" id="UP001432027"/>
    </source>
</evidence>
<evidence type="ECO:0000313" key="2">
    <source>
        <dbReference type="EMBL" id="GMT07488.1"/>
    </source>
</evidence>
<comment type="caution">
    <text evidence="2">The sequence shown here is derived from an EMBL/GenBank/DDBJ whole genome shotgun (WGS) entry which is preliminary data.</text>
</comment>
<reference evidence="2" key="1">
    <citation type="submission" date="2023-10" db="EMBL/GenBank/DDBJ databases">
        <title>Genome assembly of Pristionchus species.</title>
        <authorList>
            <person name="Yoshida K."/>
            <person name="Sommer R.J."/>
        </authorList>
    </citation>
    <scope>NUCLEOTIDE SEQUENCE</scope>
    <source>
        <strain evidence="2">RS0144</strain>
    </source>
</reference>
<name>A0AAV5ULF2_9BILA</name>
<proteinExistence type="predicted"/>
<keyword evidence="3" id="KW-1185">Reference proteome</keyword>
<evidence type="ECO:0008006" key="4">
    <source>
        <dbReference type="Google" id="ProtNLM"/>
    </source>
</evidence>
<sequence>TSVEELVMEASQVNKRSKQSHESSNSQEENRDPDSLSPLERLPSDLLHEIMNYIPQSVLELRLASRSLQSRVEEYVLHSVNIIDQLKFVDEAYCFVPNAMNPAEKVGGEENQETNAKELHIKIVP</sequence>
<evidence type="ECO:0000256" key="1">
    <source>
        <dbReference type="SAM" id="MobiDB-lite"/>
    </source>
</evidence>
<feature type="non-terminal residue" evidence="2">
    <location>
        <position position="1"/>
    </location>
</feature>
<dbReference type="AlphaFoldDB" id="A0AAV5ULF2"/>
<feature type="region of interest" description="Disordered" evidence="1">
    <location>
        <begin position="1"/>
        <end position="41"/>
    </location>
</feature>
<protein>
    <recommendedName>
        <fullName evidence="4">F-box domain-containing protein</fullName>
    </recommendedName>
</protein>
<organism evidence="2 3">
    <name type="scientific">Pristionchus entomophagus</name>
    <dbReference type="NCBI Taxonomy" id="358040"/>
    <lineage>
        <taxon>Eukaryota</taxon>
        <taxon>Metazoa</taxon>
        <taxon>Ecdysozoa</taxon>
        <taxon>Nematoda</taxon>
        <taxon>Chromadorea</taxon>
        <taxon>Rhabditida</taxon>
        <taxon>Rhabditina</taxon>
        <taxon>Diplogasteromorpha</taxon>
        <taxon>Diplogasteroidea</taxon>
        <taxon>Neodiplogasteridae</taxon>
        <taxon>Pristionchus</taxon>
    </lineage>
</organism>
<accession>A0AAV5ULF2</accession>
<feature type="compositionally biased region" description="Basic and acidic residues" evidence="1">
    <location>
        <begin position="115"/>
        <end position="125"/>
    </location>
</feature>